<sequence length="73" mass="8350">MARQFTAIYKKSGKWYLGWIEEIPGVNTQGKTLKETKENLKEALLLILETNRFLNKKEVTGGKVIREPLSVSL</sequence>
<dbReference type="InterPro" id="IPR051404">
    <property type="entry name" value="TA_system_antitoxin"/>
</dbReference>
<name>A0A1G2E4P8_9BACT</name>
<gene>
    <name evidence="1" type="ORF">A2654_00275</name>
</gene>
<dbReference type="PANTHER" id="PTHR34504">
    <property type="entry name" value="ANTITOXIN HICB"/>
    <property type="match status" value="1"/>
</dbReference>
<dbReference type="SUPFAM" id="SSF143100">
    <property type="entry name" value="TTHA1013/TTHA0281-like"/>
    <property type="match status" value="1"/>
</dbReference>
<dbReference type="InterPro" id="IPR035069">
    <property type="entry name" value="TTHA1013/TTHA0281-like"/>
</dbReference>
<organism evidence="1 2">
    <name type="scientific">Candidatus Nealsonbacteria bacterium RIFCSPHIGHO2_01_FULL_43_31</name>
    <dbReference type="NCBI Taxonomy" id="1801665"/>
    <lineage>
        <taxon>Bacteria</taxon>
        <taxon>Candidatus Nealsoniibacteriota</taxon>
    </lineage>
</organism>
<dbReference type="AlphaFoldDB" id="A0A1G2E4P8"/>
<evidence type="ECO:0000313" key="2">
    <source>
        <dbReference type="Proteomes" id="UP000178721"/>
    </source>
</evidence>
<dbReference type="PANTHER" id="PTHR34504:SF4">
    <property type="entry name" value="ANTITOXIN HICB"/>
    <property type="match status" value="1"/>
</dbReference>
<protein>
    <recommendedName>
        <fullName evidence="3">HicB-like antitoxin of toxin-antitoxin system domain-containing protein</fullName>
    </recommendedName>
</protein>
<accession>A0A1G2E4P8</accession>
<dbReference type="Proteomes" id="UP000178721">
    <property type="component" value="Unassembled WGS sequence"/>
</dbReference>
<evidence type="ECO:0008006" key="3">
    <source>
        <dbReference type="Google" id="ProtNLM"/>
    </source>
</evidence>
<proteinExistence type="predicted"/>
<dbReference type="Pfam" id="PF21748">
    <property type="entry name" value="UPF0150"/>
    <property type="match status" value="1"/>
</dbReference>
<reference evidence="1 2" key="1">
    <citation type="journal article" date="2016" name="Nat. Commun.">
        <title>Thousands of microbial genomes shed light on interconnected biogeochemical processes in an aquifer system.</title>
        <authorList>
            <person name="Anantharaman K."/>
            <person name="Brown C.T."/>
            <person name="Hug L.A."/>
            <person name="Sharon I."/>
            <person name="Castelle C.J."/>
            <person name="Probst A.J."/>
            <person name="Thomas B.C."/>
            <person name="Singh A."/>
            <person name="Wilkins M.J."/>
            <person name="Karaoz U."/>
            <person name="Brodie E.L."/>
            <person name="Williams K.H."/>
            <person name="Hubbard S.S."/>
            <person name="Banfield J.F."/>
        </authorList>
    </citation>
    <scope>NUCLEOTIDE SEQUENCE [LARGE SCALE GENOMIC DNA]</scope>
</reference>
<comment type="caution">
    <text evidence="1">The sequence shown here is derived from an EMBL/GenBank/DDBJ whole genome shotgun (WGS) entry which is preliminary data.</text>
</comment>
<dbReference type="Gene3D" id="3.30.160.250">
    <property type="match status" value="1"/>
</dbReference>
<evidence type="ECO:0000313" key="1">
    <source>
        <dbReference type="EMBL" id="OGZ20340.1"/>
    </source>
</evidence>
<dbReference type="InterPro" id="IPR049389">
    <property type="entry name" value="TTHA0281-like"/>
</dbReference>
<dbReference type="EMBL" id="MHMA01000016">
    <property type="protein sequence ID" value="OGZ20340.1"/>
    <property type="molecule type" value="Genomic_DNA"/>
</dbReference>